<feature type="compositionally biased region" description="Low complexity" evidence="1">
    <location>
        <begin position="22"/>
        <end position="41"/>
    </location>
</feature>
<evidence type="ECO:0000313" key="3">
    <source>
        <dbReference type="EMBL" id="EOO02126.1"/>
    </source>
</evidence>
<evidence type="ECO:0000313" key="4">
    <source>
        <dbReference type="Proteomes" id="UP000014074"/>
    </source>
</evidence>
<feature type="compositionally biased region" description="Low complexity" evidence="1">
    <location>
        <begin position="583"/>
        <end position="593"/>
    </location>
</feature>
<dbReference type="SMART" id="SM00293">
    <property type="entry name" value="PWWP"/>
    <property type="match status" value="1"/>
</dbReference>
<accession>R8BS10</accession>
<dbReference type="InterPro" id="IPR000313">
    <property type="entry name" value="PWWP_dom"/>
</dbReference>
<feature type="compositionally biased region" description="Basic and acidic residues" evidence="1">
    <location>
        <begin position="58"/>
        <end position="76"/>
    </location>
</feature>
<feature type="domain" description="PWWP" evidence="2">
    <location>
        <begin position="165"/>
        <end position="248"/>
    </location>
</feature>
<dbReference type="HOGENOM" id="CLU_019479_0_0_1"/>
<dbReference type="KEGG" id="tmn:UCRPA7_2443"/>
<evidence type="ECO:0000259" key="2">
    <source>
        <dbReference type="PROSITE" id="PS50812"/>
    </source>
</evidence>
<protein>
    <submittedName>
        <fullName evidence="3">Putative pwwp domain-containing protein</fullName>
    </submittedName>
</protein>
<dbReference type="Proteomes" id="UP000014074">
    <property type="component" value="Unassembled WGS sequence"/>
</dbReference>
<evidence type="ECO:0000256" key="1">
    <source>
        <dbReference type="SAM" id="MobiDB-lite"/>
    </source>
</evidence>
<organism evidence="3 4">
    <name type="scientific">Phaeoacremonium minimum (strain UCR-PA7)</name>
    <name type="common">Esca disease fungus</name>
    <name type="synonym">Togninia minima</name>
    <dbReference type="NCBI Taxonomy" id="1286976"/>
    <lineage>
        <taxon>Eukaryota</taxon>
        <taxon>Fungi</taxon>
        <taxon>Dikarya</taxon>
        <taxon>Ascomycota</taxon>
        <taxon>Pezizomycotina</taxon>
        <taxon>Sordariomycetes</taxon>
        <taxon>Sordariomycetidae</taxon>
        <taxon>Togniniales</taxon>
        <taxon>Togniniaceae</taxon>
        <taxon>Phaeoacremonium</taxon>
    </lineage>
</organism>
<reference evidence="4" key="1">
    <citation type="journal article" date="2013" name="Genome Announc.">
        <title>Draft genome sequence of the ascomycete Phaeoacremonium aleophilum strain UCR-PA7, a causal agent of the esca disease complex in grapevines.</title>
        <authorList>
            <person name="Blanco-Ulate B."/>
            <person name="Rolshausen P."/>
            <person name="Cantu D."/>
        </authorList>
    </citation>
    <scope>NUCLEOTIDE SEQUENCE [LARGE SCALE GENOMIC DNA]</scope>
    <source>
        <strain evidence="4">UCR-PA7</strain>
    </source>
</reference>
<dbReference type="SUPFAM" id="SSF63748">
    <property type="entry name" value="Tudor/PWWP/MBT"/>
    <property type="match status" value="1"/>
</dbReference>
<dbReference type="PROSITE" id="PS50812">
    <property type="entry name" value="PWWP"/>
    <property type="match status" value="1"/>
</dbReference>
<feature type="compositionally biased region" description="Basic and acidic residues" evidence="1">
    <location>
        <begin position="101"/>
        <end position="110"/>
    </location>
</feature>
<gene>
    <name evidence="3" type="ORF">UCRPA7_2443</name>
</gene>
<dbReference type="GeneID" id="19322693"/>
<proteinExistence type="predicted"/>
<keyword evidence="4" id="KW-1185">Reference proteome</keyword>
<dbReference type="OrthoDB" id="62853at2759"/>
<feature type="region of interest" description="Disordered" evidence="1">
    <location>
        <begin position="515"/>
        <end position="593"/>
    </location>
</feature>
<feature type="region of interest" description="Disordered" evidence="1">
    <location>
        <begin position="293"/>
        <end position="423"/>
    </location>
</feature>
<dbReference type="Pfam" id="PF00855">
    <property type="entry name" value="PWWP"/>
    <property type="match status" value="1"/>
</dbReference>
<name>R8BS10_PHAM7</name>
<feature type="compositionally biased region" description="Low complexity" evidence="1">
    <location>
        <begin position="515"/>
        <end position="531"/>
    </location>
</feature>
<dbReference type="RefSeq" id="XP_007913218.1">
    <property type="nucleotide sequence ID" value="XM_007915027.1"/>
</dbReference>
<dbReference type="eggNOG" id="ENOG502S12V">
    <property type="taxonomic scope" value="Eukaryota"/>
</dbReference>
<feature type="compositionally biased region" description="Basic and acidic residues" evidence="1">
    <location>
        <begin position="547"/>
        <end position="582"/>
    </location>
</feature>
<feature type="compositionally biased region" description="Acidic residues" evidence="1">
    <location>
        <begin position="316"/>
        <end position="327"/>
    </location>
</feature>
<sequence>MSAEGSAQAAAPTEEIPKVDEATTTTAGAPTASSETTAPASEKVDEPVSAEQPVAVAPKEEEPTKAAEEPAKKPTEDAAPVGDVVMKDADEAAPAPVTEEPASKPEDHQAAEAAPNAEGDTVAGSSTTPAKTVARRKSTGPAGGKGKTLSKKASKARILHLDAKPGDHFFIKLKGYPPWPCIICDEEMLPLSLIKSRPVTAARADGTYREDYADGGKRAADRTFPVMYLSTNEFGWVANADLVDLEPDKVLDLINSKMRKDLVDAHQLAAQHNSLEHYKGLLQQFAEDQAAHQQALEAKAQATPAKKSRKSKGADVDEDVEMADASEEPAKEKKTKKRKAEDDTATPQRSDSVKKPKIKLTNNSTPKTANGVPTPKSGKVKDDSKPAKPKAKKSKDTEEKKSEPQAPKEPELSPEERHQRKEKEVLFLRHKLQKGLLARDQEPKEEEMKMMSEYITKLEGLPDLEVSIIRVTKINKVLKAILKLENIPKEDEFQFKPRSTALLEKWNKILAVDGAPAAAAPTNGVNGTSSKSAEKKEEPKATNGVKENGETDAPKVEEKSAPIETAKDQPAADKPVAEEPVKAPEATEATAAA</sequence>
<dbReference type="AlphaFoldDB" id="R8BS10"/>
<feature type="compositionally biased region" description="Basic and acidic residues" evidence="1">
    <location>
        <begin position="394"/>
        <end position="423"/>
    </location>
</feature>
<dbReference type="EMBL" id="KB932933">
    <property type="protein sequence ID" value="EOO02126.1"/>
    <property type="molecule type" value="Genomic_DNA"/>
</dbReference>
<dbReference type="Gene3D" id="2.30.30.140">
    <property type="match status" value="1"/>
</dbReference>
<feature type="region of interest" description="Disordered" evidence="1">
    <location>
        <begin position="1"/>
        <end position="154"/>
    </location>
</feature>